<evidence type="ECO:0000313" key="11">
    <source>
        <dbReference type="EMBL" id="ASR50713.1"/>
    </source>
</evidence>
<dbReference type="Pfam" id="PF03748">
    <property type="entry name" value="FliL"/>
    <property type="match status" value="1"/>
</dbReference>
<dbReference type="PANTHER" id="PTHR35091:SF2">
    <property type="entry name" value="FLAGELLAR PROTEIN FLIL"/>
    <property type="match status" value="1"/>
</dbReference>
<keyword evidence="9 10" id="KW-0472">Membrane</keyword>
<keyword evidence="6" id="KW-0812">Transmembrane</keyword>
<evidence type="ECO:0000256" key="5">
    <source>
        <dbReference type="ARBA" id="ARBA00022500"/>
    </source>
</evidence>
<gene>
    <name evidence="11" type="ORF">B5J99_03865</name>
</gene>
<dbReference type="PANTHER" id="PTHR35091">
    <property type="entry name" value="FLAGELLAR PROTEIN FLIL"/>
    <property type="match status" value="1"/>
</dbReference>
<reference evidence="11 12" key="1">
    <citation type="submission" date="2017-03" db="EMBL/GenBank/DDBJ databases">
        <title>Complete genome sequence of Blastomonas fulva degrading microcsystin LR.</title>
        <authorList>
            <person name="Lee H.-g."/>
            <person name="Jin L."/>
            <person name="oh H.-M."/>
        </authorList>
    </citation>
    <scope>NUCLEOTIDE SEQUENCE [LARGE SCALE GENOMIC DNA]</scope>
    <source>
        <strain evidence="11 12">T2</strain>
    </source>
</reference>
<proteinExistence type="inferred from homology"/>
<accession>A0ABN5B2U7</accession>
<keyword evidence="8" id="KW-1133">Transmembrane helix</keyword>
<evidence type="ECO:0000256" key="8">
    <source>
        <dbReference type="ARBA" id="ARBA00022989"/>
    </source>
</evidence>
<organism evidence="11 12">
    <name type="scientific">Blastomonas fulva</name>
    <dbReference type="NCBI Taxonomy" id="1550728"/>
    <lineage>
        <taxon>Bacteria</taxon>
        <taxon>Pseudomonadati</taxon>
        <taxon>Pseudomonadota</taxon>
        <taxon>Alphaproteobacteria</taxon>
        <taxon>Sphingomonadales</taxon>
        <taxon>Sphingomonadaceae</taxon>
        <taxon>Blastomonas</taxon>
    </lineage>
</organism>
<evidence type="ECO:0000256" key="4">
    <source>
        <dbReference type="ARBA" id="ARBA00022475"/>
    </source>
</evidence>
<evidence type="ECO:0000256" key="2">
    <source>
        <dbReference type="ARBA" id="ARBA00004162"/>
    </source>
</evidence>
<comment type="subcellular location">
    <subcellularLocation>
        <location evidence="10">Cell inner membrane</location>
    </subcellularLocation>
    <subcellularLocation>
        <location evidence="2">Cell membrane</location>
        <topology evidence="2">Single-pass membrane protein</topology>
    </subcellularLocation>
</comment>
<dbReference type="RefSeq" id="WP_054135650.1">
    <property type="nucleotide sequence ID" value="NZ_CBDIRB010000001.1"/>
</dbReference>
<evidence type="ECO:0000313" key="12">
    <source>
        <dbReference type="Proteomes" id="UP000258016"/>
    </source>
</evidence>
<evidence type="ECO:0000256" key="10">
    <source>
        <dbReference type="RuleBase" id="RU364125"/>
    </source>
</evidence>
<dbReference type="InterPro" id="IPR005503">
    <property type="entry name" value="FliL"/>
</dbReference>
<protein>
    <recommendedName>
        <fullName evidence="10">Flagellar protein FliL</fullName>
    </recommendedName>
</protein>
<evidence type="ECO:0000256" key="3">
    <source>
        <dbReference type="ARBA" id="ARBA00008281"/>
    </source>
</evidence>
<keyword evidence="10" id="KW-0997">Cell inner membrane</keyword>
<evidence type="ECO:0000256" key="6">
    <source>
        <dbReference type="ARBA" id="ARBA00022692"/>
    </source>
</evidence>
<keyword evidence="4" id="KW-1003">Cell membrane</keyword>
<sequence length="188" mass="19859">MAETEKEPKKKGGMVKKLLIPLVAVLVLGGGGAAAGFFAAGMIGGGEHEDPNAPKVVLKDGTTVSAKAAGLKNPGSATQLDAKFKVTYFPIEEPFTANLRGDTGFAQMSLAVSTYFDEKITAALTEHNIAVRSAVLMTISEFDAMQLESMEGKNQLKGQIKKVINDTLTEKTGFGGVEDVYFTSIVVQ</sequence>
<evidence type="ECO:0000256" key="9">
    <source>
        <dbReference type="ARBA" id="ARBA00023136"/>
    </source>
</evidence>
<dbReference type="GeneID" id="303484707"/>
<keyword evidence="5 10" id="KW-0145">Chemotaxis</keyword>
<dbReference type="Proteomes" id="UP000258016">
    <property type="component" value="Chromosome"/>
</dbReference>
<evidence type="ECO:0000256" key="1">
    <source>
        <dbReference type="ARBA" id="ARBA00002254"/>
    </source>
</evidence>
<keyword evidence="7 10" id="KW-0283">Flagellar rotation</keyword>
<name>A0ABN5B2U7_9SPHN</name>
<comment type="similarity">
    <text evidence="3 10">Belongs to the FliL family.</text>
</comment>
<evidence type="ECO:0000256" key="7">
    <source>
        <dbReference type="ARBA" id="ARBA00022779"/>
    </source>
</evidence>
<dbReference type="EMBL" id="CP020083">
    <property type="protein sequence ID" value="ASR50713.1"/>
    <property type="molecule type" value="Genomic_DNA"/>
</dbReference>
<keyword evidence="12" id="KW-1185">Reference proteome</keyword>
<comment type="function">
    <text evidence="1 10">Controls the rotational direction of flagella during chemotaxis.</text>
</comment>